<accession>A0A3S1A2B2</accession>
<dbReference type="Proteomes" id="UP000268857">
    <property type="component" value="Unassembled WGS sequence"/>
</dbReference>
<organism evidence="2 3">
    <name type="scientific">Chlorogloeopsis fritschii PCC 6912</name>
    <dbReference type="NCBI Taxonomy" id="211165"/>
    <lineage>
        <taxon>Bacteria</taxon>
        <taxon>Bacillati</taxon>
        <taxon>Cyanobacteriota</taxon>
        <taxon>Cyanophyceae</taxon>
        <taxon>Nostocales</taxon>
        <taxon>Chlorogloeopsidaceae</taxon>
        <taxon>Chlorogloeopsis</taxon>
    </lineage>
</organism>
<evidence type="ECO:0000313" key="3">
    <source>
        <dbReference type="Proteomes" id="UP000268857"/>
    </source>
</evidence>
<keyword evidence="3" id="KW-1185">Reference proteome</keyword>
<proteinExistence type="predicted"/>
<dbReference type="Gene3D" id="3.30.420.40">
    <property type="match status" value="1"/>
</dbReference>
<gene>
    <name evidence="2" type="ORF">PCC6912_20930</name>
</gene>
<evidence type="ECO:0000313" key="2">
    <source>
        <dbReference type="EMBL" id="RUR83850.1"/>
    </source>
</evidence>
<dbReference type="Pfam" id="PF17989">
    <property type="entry name" value="ALP_N"/>
    <property type="match status" value="1"/>
</dbReference>
<dbReference type="CDD" id="cd10227">
    <property type="entry name" value="ASKHA_NBD_ParM-like"/>
    <property type="match status" value="1"/>
</dbReference>
<dbReference type="EMBL" id="RSCJ01000006">
    <property type="protein sequence ID" value="RUR83850.1"/>
    <property type="molecule type" value="Genomic_DNA"/>
</dbReference>
<dbReference type="RefSeq" id="WP_016877458.1">
    <property type="nucleotide sequence ID" value="NZ_AJLN01000015.1"/>
</dbReference>
<protein>
    <recommendedName>
        <fullName evidence="1">Actin-like protein N-terminal domain-containing protein</fullName>
    </recommendedName>
</protein>
<comment type="caution">
    <text evidence="2">The sequence shown here is derived from an EMBL/GenBank/DDBJ whole genome shotgun (WGS) entry which is preliminary data.</text>
</comment>
<evidence type="ECO:0000259" key="1">
    <source>
        <dbReference type="Pfam" id="PF17989"/>
    </source>
</evidence>
<feature type="domain" description="Actin-like protein N-terminal" evidence="1">
    <location>
        <begin position="17"/>
        <end position="172"/>
    </location>
</feature>
<name>A0A3S1A2B2_CHLFR</name>
<dbReference type="InterPro" id="IPR040607">
    <property type="entry name" value="ALP_N"/>
</dbReference>
<dbReference type="AlphaFoldDB" id="A0A3S1A2B2"/>
<reference evidence="2 3" key="1">
    <citation type="journal article" date="2019" name="Genome Biol. Evol.">
        <title>Day and night: Metabolic profiles and evolutionary relationships of six axenic non-marine cyanobacteria.</title>
        <authorList>
            <person name="Will S.E."/>
            <person name="Henke P."/>
            <person name="Boedeker C."/>
            <person name="Huang S."/>
            <person name="Brinkmann H."/>
            <person name="Rohde M."/>
            <person name="Jarek M."/>
            <person name="Friedl T."/>
            <person name="Seufert S."/>
            <person name="Schumacher M."/>
            <person name="Overmann J."/>
            <person name="Neumann-Schaal M."/>
            <person name="Petersen J."/>
        </authorList>
    </citation>
    <scope>NUCLEOTIDE SEQUENCE [LARGE SCALE GENOMIC DNA]</scope>
    <source>
        <strain evidence="2 3">PCC 6912</strain>
    </source>
</reference>
<dbReference type="OrthoDB" id="503465at2"/>
<sequence length="418" mass="46815">MAKTSDKSQPKKIVLTLDMGGSKTKAIAQEYPEGKPQVLLMDSEVADVSKASVESIDAEGLPESRVWVGVGGEYYVLGELARRRFKGISQLRELKYELAIPKVCAMIWLVKEKLNLHNDVALYLNILLPPGEVRDKEQLETRLREVFRGFETPAGRMRVKMIRYEVASEGSGVFFHRRRVLDGNTPNSLYVMLGYRNASVFLVMGGVPSRGITCDLGMSWLVNNFVSKVSGLSQDNPNIVGVLVEAGADCNPQLLKKLSRKRKADEIKADGQLMSKALLLARDEYQRAIVRWLRSQMEEDVCEVVFCGGTADYIRYEIDAYFQKEDTRVSWHGGIAIPDIAGSMGNRMADVVALHEHMVLEFDRVTNYKRSQPLFDAPTVKPTSTANTLVEANSSAKKVPNYTPREIPKEFLTMSDKI</sequence>